<dbReference type="GO" id="GO:0050661">
    <property type="term" value="F:NADP binding"/>
    <property type="evidence" value="ECO:0007669"/>
    <property type="project" value="InterPro"/>
</dbReference>
<evidence type="ECO:0000256" key="4">
    <source>
        <dbReference type="PIRSR" id="PIRSR000103-1"/>
    </source>
</evidence>
<keyword evidence="3" id="KW-0520">NAD</keyword>
<dbReference type="Pfam" id="PF03446">
    <property type="entry name" value="NAD_binding_2"/>
    <property type="match status" value="1"/>
</dbReference>
<dbReference type="PANTHER" id="PTHR43060:SF15">
    <property type="entry name" value="3-HYDROXYISOBUTYRATE DEHYDROGENASE-LIKE 1, MITOCHONDRIAL-RELATED"/>
    <property type="match status" value="1"/>
</dbReference>
<evidence type="ECO:0000259" key="5">
    <source>
        <dbReference type="Pfam" id="PF03446"/>
    </source>
</evidence>
<dbReference type="Gene3D" id="3.40.50.720">
    <property type="entry name" value="NAD(P)-binding Rossmann-like Domain"/>
    <property type="match status" value="1"/>
</dbReference>
<evidence type="ECO:0000256" key="3">
    <source>
        <dbReference type="ARBA" id="ARBA00023027"/>
    </source>
</evidence>
<protein>
    <submittedName>
        <fullName evidence="7">NAD-binding protein</fullName>
    </submittedName>
</protein>
<organism evidence="7 8">
    <name type="scientific">Olsenella porci</name>
    <dbReference type="NCBI Taxonomy" id="2652279"/>
    <lineage>
        <taxon>Bacteria</taxon>
        <taxon>Bacillati</taxon>
        <taxon>Actinomycetota</taxon>
        <taxon>Coriobacteriia</taxon>
        <taxon>Coriobacteriales</taxon>
        <taxon>Atopobiaceae</taxon>
        <taxon>Olsenella</taxon>
    </lineage>
</organism>
<dbReference type="PIRSF" id="PIRSF000103">
    <property type="entry name" value="HIBADH"/>
    <property type="match status" value="1"/>
</dbReference>
<dbReference type="InterPro" id="IPR013328">
    <property type="entry name" value="6PGD_dom2"/>
</dbReference>
<keyword evidence="8" id="KW-1185">Reference proteome</keyword>
<dbReference type="PANTHER" id="PTHR43060">
    <property type="entry name" value="3-HYDROXYISOBUTYRATE DEHYDROGENASE-LIKE 1, MITOCHONDRIAL-RELATED"/>
    <property type="match status" value="1"/>
</dbReference>
<dbReference type="GO" id="GO:0016491">
    <property type="term" value="F:oxidoreductase activity"/>
    <property type="evidence" value="ECO:0007669"/>
    <property type="project" value="UniProtKB-KW"/>
</dbReference>
<dbReference type="SUPFAM" id="SSF51735">
    <property type="entry name" value="NAD(P)-binding Rossmann-fold domains"/>
    <property type="match status" value="1"/>
</dbReference>
<dbReference type="RefSeq" id="WP_154434813.1">
    <property type="nucleotide sequence ID" value="NZ_VUNC01000003.1"/>
</dbReference>
<evidence type="ECO:0000313" key="8">
    <source>
        <dbReference type="Proteomes" id="UP000469325"/>
    </source>
</evidence>
<evidence type="ECO:0000313" key="7">
    <source>
        <dbReference type="EMBL" id="MST72580.1"/>
    </source>
</evidence>
<reference evidence="7 8" key="1">
    <citation type="submission" date="2019-08" db="EMBL/GenBank/DDBJ databases">
        <title>In-depth cultivation of the pig gut microbiome towards novel bacterial diversity and tailored functional studies.</title>
        <authorList>
            <person name="Wylensek D."/>
            <person name="Hitch T.C.A."/>
            <person name="Clavel T."/>
        </authorList>
    </citation>
    <scope>NUCLEOTIDE SEQUENCE [LARGE SCALE GENOMIC DNA]</scope>
    <source>
        <strain evidence="7 8">CA-Schmier-601-WT-1</strain>
    </source>
</reference>
<feature type="domain" description="6-phosphogluconate dehydrogenase NADP-binding" evidence="5">
    <location>
        <begin position="9"/>
        <end position="174"/>
    </location>
</feature>
<dbReference type="Gene3D" id="1.10.1040.10">
    <property type="entry name" value="N-(1-d-carboxylethyl)-l-norvaline Dehydrogenase, domain 2"/>
    <property type="match status" value="1"/>
</dbReference>
<dbReference type="SUPFAM" id="SSF48179">
    <property type="entry name" value="6-phosphogluconate dehydrogenase C-terminal domain-like"/>
    <property type="match status" value="1"/>
</dbReference>
<evidence type="ECO:0000256" key="1">
    <source>
        <dbReference type="ARBA" id="ARBA00009080"/>
    </source>
</evidence>
<evidence type="ECO:0000259" key="6">
    <source>
        <dbReference type="Pfam" id="PF14833"/>
    </source>
</evidence>
<proteinExistence type="inferred from homology"/>
<keyword evidence="2" id="KW-0560">Oxidoreductase</keyword>
<dbReference type="Pfam" id="PF14833">
    <property type="entry name" value="NAD_binding_11"/>
    <property type="match status" value="1"/>
</dbReference>
<evidence type="ECO:0000256" key="2">
    <source>
        <dbReference type="ARBA" id="ARBA00023002"/>
    </source>
</evidence>
<dbReference type="Proteomes" id="UP000469325">
    <property type="component" value="Unassembled WGS sequence"/>
</dbReference>
<name>A0A6N7XAL2_9ACTN</name>
<dbReference type="InterPro" id="IPR015815">
    <property type="entry name" value="HIBADH-related"/>
</dbReference>
<dbReference type="PROSITE" id="PS00895">
    <property type="entry name" value="3_HYDROXYISOBUT_DH"/>
    <property type="match status" value="1"/>
</dbReference>
<gene>
    <name evidence="7" type="ORF">FYJ68_05585</name>
</gene>
<dbReference type="EMBL" id="VUNC01000003">
    <property type="protein sequence ID" value="MST72580.1"/>
    <property type="molecule type" value="Genomic_DNA"/>
</dbReference>
<dbReference type="GO" id="GO:0016054">
    <property type="term" value="P:organic acid catabolic process"/>
    <property type="evidence" value="ECO:0007669"/>
    <property type="project" value="UniProtKB-ARBA"/>
</dbReference>
<accession>A0A6N7XAL2</accession>
<comment type="similarity">
    <text evidence="1">Belongs to the HIBADH-related family.</text>
</comment>
<feature type="domain" description="3-hydroxyisobutyrate dehydrogenase-like NAD-binding" evidence="6">
    <location>
        <begin position="178"/>
        <end position="298"/>
    </location>
</feature>
<dbReference type="InterPro" id="IPR002204">
    <property type="entry name" value="3-OH-isobutyrate_DH-rel_CS"/>
</dbReference>
<dbReference type="InterPro" id="IPR036291">
    <property type="entry name" value="NAD(P)-bd_dom_sf"/>
</dbReference>
<comment type="caution">
    <text evidence="7">The sequence shown here is derived from an EMBL/GenBank/DDBJ whole genome shotgun (WGS) entry which is preliminary data.</text>
</comment>
<sequence>MEVVLVGEKIGFIGLGNMGRPMATNLVRTGYDLMVGDLNREAVDALVAEGAQTGTNDQIAAWADVLVTMLPNGPVVQSVLFGAPGATSVEPGTVAASLRKGALVCDMSSVKPSESRACARLLGAVGVGFVDAPVSGGQKGAEEGRLAIMCGGSQPDFDRMSPMLDVMGASARLIGPVGSGSVAKLVNQMIVANTTAVVCEAFTFARKEGVDPKTVFEAIRGGAAGSAVLDMKLPQMLAHDFTPPSAATSILHKDVANCLAAAHEADSPVPYTAQAYEILQAMRANGLMDQDFASMVTYFERLADCTL</sequence>
<dbReference type="InterPro" id="IPR008927">
    <property type="entry name" value="6-PGluconate_DH-like_C_sf"/>
</dbReference>
<dbReference type="GO" id="GO:0051287">
    <property type="term" value="F:NAD binding"/>
    <property type="evidence" value="ECO:0007669"/>
    <property type="project" value="InterPro"/>
</dbReference>
<dbReference type="AlphaFoldDB" id="A0A6N7XAL2"/>
<feature type="active site" evidence="4">
    <location>
        <position position="184"/>
    </location>
</feature>
<dbReference type="InterPro" id="IPR029154">
    <property type="entry name" value="HIBADH-like_NADP-bd"/>
</dbReference>
<dbReference type="InterPro" id="IPR006115">
    <property type="entry name" value="6PGDH_NADP-bd"/>
</dbReference>